<comment type="caution">
    <text evidence="2">The sequence shown here is derived from an EMBL/GenBank/DDBJ whole genome shotgun (WGS) entry which is preliminary data.</text>
</comment>
<evidence type="ECO:0000313" key="3">
    <source>
        <dbReference type="Proteomes" id="UP001296104"/>
    </source>
</evidence>
<dbReference type="PROSITE" id="PS51184">
    <property type="entry name" value="JMJC"/>
    <property type="match status" value="1"/>
</dbReference>
<accession>A0AAI8YUQ0</accession>
<dbReference type="PANTHER" id="PTHR12461">
    <property type="entry name" value="HYPOXIA-INDUCIBLE FACTOR 1 ALPHA INHIBITOR-RELATED"/>
    <property type="match status" value="1"/>
</dbReference>
<dbReference type="Gene3D" id="2.60.120.650">
    <property type="entry name" value="Cupin"/>
    <property type="match status" value="1"/>
</dbReference>
<dbReference type="Proteomes" id="UP001296104">
    <property type="component" value="Unassembled WGS sequence"/>
</dbReference>
<reference evidence="2" key="1">
    <citation type="submission" date="2023-11" db="EMBL/GenBank/DDBJ databases">
        <authorList>
            <person name="Alioto T."/>
            <person name="Alioto T."/>
            <person name="Gomez Garrido J."/>
        </authorList>
    </citation>
    <scope>NUCLEOTIDE SEQUENCE</scope>
</reference>
<keyword evidence="3" id="KW-1185">Reference proteome</keyword>
<proteinExistence type="predicted"/>
<evidence type="ECO:0000313" key="2">
    <source>
        <dbReference type="EMBL" id="CAK3892754.1"/>
    </source>
</evidence>
<protein>
    <recommendedName>
        <fullName evidence="1">JmjC domain-containing protein</fullName>
    </recommendedName>
</protein>
<evidence type="ECO:0000259" key="1">
    <source>
        <dbReference type="PROSITE" id="PS51184"/>
    </source>
</evidence>
<dbReference type="SUPFAM" id="SSF51197">
    <property type="entry name" value="Clavaminate synthase-like"/>
    <property type="match status" value="1"/>
</dbReference>
<gene>
    <name evidence="2" type="ORF">LECACI_7A002334</name>
</gene>
<dbReference type="EMBL" id="CAVMBE010000010">
    <property type="protein sequence ID" value="CAK3892754.1"/>
    <property type="molecule type" value="Genomic_DNA"/>
</dbReference>
<feature type="domain" description="JmjC" evidence="1">
    <location>
        <begin position="171"/>
        <end position="332"/>
    </location>
</feature>
<sequence length="332" mass="36875">MLCRRIATVSKTQCRFLASDHGPRPVPVPTLRDASLDTFRIEAFDAATPARLPLKHFRDLPAAQKWFTRGEYSKSRTFILNTAYLSRFGATIVPLEISNADRFARIEQSLSFFLECVQASTSRYNTKASRNRYFSSYVPGARAMRKTATSNDFFTSASSTSSPSLSTPTAQVYLAQAPIADLPRALAQDVPTPELVLKAGKGDIYGSSIWLGQAPTYTPLHRDPNPNLFVQLAGRKIVRLCRPEVGQGIFAKVQERIGGTASATMRGEEMMQGSEKKALEDEVWSESDDGTNQVVWETELRSGDALFIPKGWWHSVKGIGHGMTGSVNWWFR</sequence>
<name>A0AAI8YUQ0_9PEZI</name>
<dbReference type="AlphaFoldDB" id="A0AAI8YUQ0"/>
<dbReference type="InterPro" id="IPR041667">
    <property type="entry name" value="Cupin_8"/>
</dbReference>
<dbReference type="InterPro" id="IPR003347">
    <property type="entry name" value="JmjC_dom"/>
</dbReference>
<dbReference type="Pfam" id="PF13621">
    <property type="entry name" value="Cupin_8"/>
    <property type="match status" value="1"/>
</dbReference>
<organism evidence="2 3">
    <name type="scientific">Lecanosticta acicola</name>
    <dbReference type="NCBI Taxonomy" id="111012"/>
    <lineage>
        <taxon>Eukaryota</taxon>
        <taxon>Fungi</taxon>
        <taxon>Dikarya</taxon>
        <taxon>Ascomycota</taxon>
        <taxon>Pezizomycotina</taxon>
        <taxon>Dothideomycetes</taxon>
        <taxon>Dothideomycetidae</taxon>
        <taxon>Mycosphaerellales</taxon>
        <taxon>Mycosphaerellaceae</taxon>
        <taxon>Lecanosticta</taxon>
    </lineage>
</organism>
<dbReference type="PANTHER" id="PTHR12461:SF105">
    <property type="entry name" value="HYPOXIA-INDUCIBLE FACTOR 1-ALPHA INHIBITOR"/>
    <property type="match status" value="1"/>
</dbReference>